<dbReference type="SUPFAM" id="SSF55729">
    <property type="entry name" value="Acyl-CoA N-acyltransferases (Nat)"/>
    <property type="match status" value="1"/>
</dbReference>
<evidence type="ECO:0000313" key="3">
    <source>
        <dbReference type="Proteomes" id="UP000664601"/>
    </source>
</evidence>
<name>A0ABS3LEV8_9ENTE</name>
<dbReference type="PANTHER" id="PTHR37817">
    <property type="entry name" value="N-ACETYLTRANSFERASE EIS"/>
    <property type="match status" value="1"/>
</dbReference>
<dbReference type="InterPro" id="IPR041380">
    <property type="entry name" value="Acetyltransf_17"/>
</dbReference>
<evidence type="ECO:0000313" key="2">
    <source>
        <dbReference type="EMBL" id="MBO1308159.1"/>
    </source>
</evidence>
<dbReference type="SUPFAM" id="SSF55718">
    <property type="entry name" value="SCP-like"/>
    <property type="match status" value="1"/>
</dbReference>
<dbReference type="PROSITE" id="PS51186">
    <property type="entry name" value="GNAT"/>
    <property type="match status" value="1"/>
</dbReference>
<dbReference type="Pfam" id="PF13527">
    <property type="entry name" value="Acetyltransf_9"/>
    <property type="match status" value="1"/>
</dbReference>
<feature type="domain" description="N-acetyltransferase" evidence="1">
    <location>
        <begin position="1"/>
        <end position="149"/>
    </location>
</feature>
<dbReference type="InterPro" id="IPR025559">
    <property type="entry name" value="Eis_dom"/>
</dbReference>
<dbReference type="InterPro" id="IPR051554">
    <property type="entry name" value="Acetyltransferase_Eis"/>
</dbReference>
<keyword evidence="3" id="KW-1185">Reference proteome</keyword>
<dbReference type="Gene3D" id="3.40.630.30">
    <property type="match status" value="2"/>
</dbReference>
<organism evidence="2 3">
    <name type="scientific">Candidatus Enterococcus moelleringii</name>
    <dbReference type="NCBI Taxonomy" id="2815325"/>
    <lineage>
        <taxon>Bacteria</taxon>
        <taxon>Bacillati</taxon>
        <taxon>Bacillota</taxon>
        <taxon>Bacilli</taxon>
        <taxon>Lactobacillales</taxon>
        <taxon>Enterococcaceae</taxon>
        <taxon>Enterococcus</taxon>
    </lineage>
</organism>
<protein>
    <submittedName>
        <fullName evidence="2">GNAT family N-acetyltransferase</fullName>
    </submittedName>
</protein>
<sequence>MKLPQNQATLQAVTNLIEYAFNKQQPIIDDSLFLSRYQHADCFGTFHHEQLSSLVMVNHFQAKVFAATVPMAGIGYVASYPEFRGSGGVSEIMQEILADLYESGVVISQLAPFSQRFYRQFGYENTSQQKKYRIPAAAFAHVTSEKAGEIKRGTWDETQKIIRALYQEALTNDQVGTVAREAWWWERLQEYYPHRFYAVCYDQNQQVQGYLIYRLQGDTFLVDELVYLNGFALRKLVTYMKAHVSSFSWFAYAAPVHECLEVCFAEQEALEISVAPYMMSRIINLPQLFSHLPIDADELIVEVTEDQQCPWNQGIWQLKAGECQRVEGLEPDIRGNIHAWTELILGNLSLEEGCLLDKFEVNNQKIMAAFPKGKQSFYDYF</sequence>
<dbReference type="PANTHER" id="PTHR37817:SF1">
    <property type="entry name" value="N-ACETYLTRANSFERASE EIS"/>
    <property type="match status" value="1"/>
</dbReference>
<dbReference type="EMBL" id="JAFREM010000030">
    <property type="protein sequence ID" value="MBO1308159.1"/>
    <property type="molecule type" value="Genomic_DNA"/>
</dbReference>
<accession>A0ABS3LEV8</accession>
<dbReference type="Pfam" id="PF17668">
    <property type="entry name" value="Acetyltransf_17"/>
    <property type="match status" value="1"/>
</dbReference>
<proteinExistence type="predicted"/>
<comment type="caution">
    <text evidence="2">The sequence shown here is derived from an EMBL/GenBank/DDBJ whole genome shotgun (WGS) entry which is preliminary data.</text>
</comment>
<dbReference type="RefSeq" id="WP_207675151.1">
    <property type="nucleotide sequence ID" value="NZ_JAFREM010000030.1"/>
</dbReference>
<gene>
    <name evidence="2" type="ORF">JZO70_18430</name>
</gene>
<dbReference type="Proteomes" id="UP000664601">
    <property type="component" value="Unassembled WGS sequence"/>
</dbReference>
<evidence type="ECO:0000259" key="1">
    <source>
        <dbReference type="PROSITE" id="PS51186"/>
    </source>
</evidence>
<dbReference type="Pfam" id="PF13530">
    <property type="entry name" value="SCP2_2"/>
    <property type="match status" value="1"/>
</dbReference>
<reference evidence="2 3" key="1">
    <citation type="submission" date="2021-03" db="EMBL/GenBank/DDBJ databases">
        <title>Enterococcal diversity collection.</title>
        <authorList>
            <person name="Gilmore M.S."/>
            <person name="Schwartzman J."/>
            <person name="Van Tyne D."/>
            <person name="Martin M."/>
            <person name="Earl A.M."/>
            <person name="Manson A.L."/>
            <person name="Straub T."/>
            <person name="Salamzade R."/>
            <person name="Saavedra J."/>
            <person name="Lebreton F."/>
            <person name="Prichula J."/>
            <person name="Schaufler K."/>
            <person name="Gaca A."/>
            <person name="Sgardioli B."/>
            <person name="Wagenaar J."/>
            <person name="Strong T."/>
        </authorList>
    </citation>
    <scope>NUCLEOTIDE SEQUENCE [LARGE SCALE GENOMIC DNA]</scope>
    <source>
        <strain evidence="2 3">669A</strain>
    </source>
</reference>
<dbReference type="InterPro" id="IPR000182">
    <property type="entry name" value="GNAT_dom"/>
</dbReference>
<dbReference type="InterPro" id="IPR016181">
    <property type="entry name" value="Acyl_CoA_acyltransferase"/>
</dbReference>
<dbReference type="Gene3D" id="3.30.1050.10">
    <property type="entry name" value="SCP2 sterol-binding domain"/>
    <property type="match status" value="1"/>
</dbReference>
<dbReference type="InterPro" id="IPR036527">
    <property type="entry name" value="SCP2_sterol-bd_dom_sf"/>
</dbReference>